<dbReference type="InterPro" id="IPR036111">
    <property type="entry name" value="Mal/L-sulfo/L-lacto_DH-like_sf"/>
</dbReference>
<gene>
    <name evidence="3" type="ORF">GCM10010991_30370</name>
</gene>
<dbReference type="InterPro" id="IPR043144">
    <property type="entry name" value="Mal/L-sulf/L-lact_DH-like_ah"/>
</dbReference>
<evidence type="ECO:0000313" key="4">
    <source>
        <dbReference type="Proteomes" id="UP000598196"/>
    </source>
</evidence>
<keyword evidence="4" id="KW-1185">Reference proteome</keyword>
<dbReference type="EMBL" id="BMLP01000007">
    <property type="protein sequence ID" value="GGO36425.1"/>
    <property type="molecule type" value="Genomic_DNA"/>
</dbReference>
<dbReference type="Gene3D" id="1.10.1530.10">
    <property type="match status" value="1"/>
</dbReference>
<proteinExistence type="inferred from homology"/>
<keyword evidence="2" id="KW-0560">Oxidoreductase</keyword>
<dbReference type="RefSeq" id="WP_146287735.1">
    <property type="nucleotide sequence ID" value="NZ_BMLP01000007.1"/>
</dbReference>
<protein>
    <submittedName>
        <fullName evidence="3">Malate dehydrogenase</fullName>
    </submittedName>
</protein>
<dbReference type="Pfam" id="PF02615">
    <property type="entry name" value="Ldh_2"/>
    <property type="match status" value="1"/>
</dbReference>
<dbReference type="InterPro" id="IPR003767">
    <property type="entry name" value="Malate/L-lactate_DH-like"/>
</dbReference>
<accession>A0A917YPL5</accession>
<dbReference type="PANTHER" id="PTHR11091:SF0">
    <property type="entry name" value="MALATE DEHYDROGENASE"/>
    <property type="match status" value="1"/>
</dbReference>
<reference evidence="3 4" key="1">
    <citation type="journal article" date="2014" name="Int. J. Syst. Evol. Microbiol.">
        <title>Complete genome sequence of Corynebacterium casei LMG S-19264T (=DSM 44701T), isolated from a smear-ripened cheese.</title>
        <authorList>
            <consortium name="US DOE Joint Genome Institute (JGI-PGF)"/>
            <person name="Walter F."/>
            <person name="Albersmeier A."/>
            <person name="Kalinowski J."/>
            <person name="Ruckert C."/>
        </authorList>
    </citation>
    <scope>NUCLEOTIDE SEQUENCE [LARGE SCALE GENOMIC DNA]</scope>
    <source>
        <strain evidence="3 4">CGMCC 1.7029</strain>
    </source>
</reference>
<dbReference type="SUPFAM" id="SSF89733">
    <property type="entry name" value="L-sulfolactate dehydrogenase-like"/>
    <property type="match status" value="1"/>
</dbReference>
<sequence>MSESTTLSIEALDARVRSILGRAGLNPVQAGALARVIVAGERDACKSHGIYRIEGALRTVKAGKVNPLAQPRLVPDQAAAIVRVDAQHGFANAAFELGLPALVERARRTGLAALVINDCTHFSALWPEVEAVTEHGLAALVMCPSYATVAPTGGIRPLLGTNPMAFGWPRAGQPPYVFDFATSVAARGEIELHRRAGKQLPEGWAIDVDGAPTTDPEAALAGAMLPFGGHKGSAISTMIELLAGIMIGDLTSPEVLDVLGSTTLAPVHGELILAFSPQAFAAGRSGDPFARAEGLFEAIVGQGARLPSQRRFAARAVSASQGITLTEAEVAQLDRLEALGLDAIT</sequence>
<organism evidence="3 4">
    <name type="scientific">Gemmobacter aquaticus</name>
    <dbReference type="NCBI Taxonomy" id="490185"/>
    <lineage>
        <taxon>Bacteria</taxon>
        <taxon>Pseudomonadati</taxon>
        <taxon>Pseudomonadota</taxon>
        <taxon>Alphaproteobacteria</taxon>
        <taxon>Rhodobacterales</taxon>
        <taxon>Paracoccaceae</taxon>
        <taxon>Gemmobacter</taxon>
    </lineage>
</organism>
<dbReference type="GO" id="GO:0016491">
    <property type="term" value="F:oxidoreductase activity"/>
    <property type="evidence" value="ECO:0007669"/>
    <property type="project" value="UniProtKB-KW"/>
</dbReference>
<evidence type="ECO:0000313" key="3">
    <source>
        <dbReference type="EMBL" id="GGO36425.1"/>
    </source>
</evidence>
<comment type="similarity">
    <text evidence="1">Belongs to the LDH2/MDH2 oxidoreductase family.</text>
</comment>
<name>A0A917YPL5_9RHOB</name>
<dbReference type="InterPro" id="IPR043143">
    <property type="entry name" value="Mal/L-sulf/L-lact_DH-like_NADP"/>
</dbReference>
<dbReference type="Proteomes" id="UP000598196">
    <property type="component" value="Unassembled WGS sequence"/>
</dbReference>
<dbReference type="OrthoDB" id="9811519at2"/>
<dbReference type="Gene3D" id="3.30.1370.60">
    <property type="entry name" value="Hypothetical oxidoreductase yiak, domain 2"/>
    <property type="match status" value="1"/>
</dbReference>
<dbReference type="PANTHER" id="PTHR11091">
    <property type="entry name" value="OXIDOREDUCTASE-RELATED"/>
    <property type="match status" value="1"/>
</dbReference>
<comment type="caution">
    <text evidence="3">The sequence shown here is derived from an EMBL/GenBank/DDBJ whole genome shotgun (WGS) entry which is preliminary data.</text>
</comment>
<dbReference type="AlphaFoldDB" id="A0A917YPL5"/>
<evidence type="ECO:0000256" key="1">
    <source>
        <dbReference type="ARBA" id="ARBA00006056"/>
    </source>
</evidence>
<evidence type="ECO:0000256" key="2">
    <source>
        <dbReference type="ARBA" id="ARBA00023002"/>
    </source>
</evidence>